<protein>
    <recommendedName>
        <fullName evidence="1">IrrE N-terminal-like domain-containing protein</fullName>
    </recommendedName>
</protein>
<dbReference type="OrthoDB" id="5091522at2"/>
<dbReference type="Pfam" id="PF06114">
    <property type="entry name" value="Peptidase_M78"/>
    <property type="match status" value="1"/>
</dbReference>
<dbReference type="RefSeq" id="WP_092355108.1">
    <property type="nucleotide sequence ID" value="NZ_FOIN01000028.1"/>
</dbReference>
<proteinExistence type="predicted"/>
<dbReference type="Gene3D" id="1.10.10.2910">
    <property type="match status" value="1"/>
</dbReference>
<keyword evidence="3" id="KW-1185">Reference proteome</keyword>
<feature type="domain" description="IrrE N-terminal-like" evidence="1">
    <location>
        <begin position="22"/>
        <end position="108"/>
    </location>
</feature>
<dbReference type="EMBL" id="FOIN01000028">
    <property type="protein sequence ID" value="SET68464.1"/>
    <property type="molecule type" value="Genomic_DNA"/>
</dbReference>
<evidence type="ECO:0000313" key="3">
    <source>
        <dbReference type="Proteomes" id="UP000198558"/>
    </source>
</evidence>
<accession>A0A1I0GDZ0</accession>
<evidence type="ECO:0000259" key="1">
    <source>
        <dbReference type="Pfam" id="PF06114"/>
    </source>
</evidence>
<dbReference type="InterPro" id="IPR010359">
    <property type="entry name" value="IrrE_HExxH"/>
</dbReference>
<gene>
    <name evidence="2" type="ORF">SAMN04489758_12815</name>
</gene>
<dbReference type="AlphaFoldDB" id="A0A1I0GDZ0"/>
<reference evidence="3" key="1">
    <citation type="submission" date="2016-10" db="EMBL/GenBank/DDBJ databases">
        <authorList>
            <person name="Varghese N."/>
            <person name="Submissions S."/>
        </authorList>
    </citation>
    <scope>NUCLEOTIDE SEQUENCE [LARGE SCALE GENOMIC DNA]</scope>
    <source>
        <strain evidence="3">DSM 1551</strain>
    </source>
</reference>
<name>A0A1I0GDZ0_9FIRM</name>
<sequence>MNDTNNIVAQVCDLLKIKTPKIVVSPKKMLTKTMLALYETEHNTIYLKNKTIDLDMIFTIAHELRHVWQLKPENKNRFFNNYKERTEIDLLEYNKQLPEVDANAFASITIIELFQCMPLYKGMDQEIVKLIKTRIQEIYKEMNS</sequence>
<organism evidence="2 3">
    <name type="scientific">Thomasclavelia cocleata</name>
    <dbReference type="NCBI Taxonomy" id="69824"/>
    <lineage>
        <taxon>Bacteria</taxon>
        <taxon>Bacillati</taxon>
        <taxon>Bacillota</taxon>
        <taxon>Erysipelotrichia</taxon>
        <taxon>Erysipelotrichales</taxon>
        <taxon>Coprobacillaceae</taxon>
        <taxon>Thomasclavelia</taxon>
    </lineage>
</organism>
<dbReference type="GeneID" id="78288953"/>
<evidence type="ECO:0000313" key="2">
    <source>
        <dbReference type="EMBL" id="SET68464.1"/>
    </source>
</evidence>
<dbReference type="Proteomes" id="UP000198558">
    <property type="component" value="Unassembled WGS sequence"/>
</dbReference>